<evidence type="ECO:0000259" key="2">
    <source>
        <dbReference type="Pfam" id="PF00148"/>
    </source>
</evidence>
<evidence type="ECO:0000313" key="4">
    <source>
        <dbReference type="Proteomes" id="UP000001349"/>
    </source>
</evidence>
<keyword evidence="4" id="KW-1185">Reference proteome</keyword>
<evidence type="ECO:0000313" key="3">
    <source>
        <dbReference type="EMBL" id="ACL75966.1"/>
    </source>
</evidence>
<name>B8I2H3_RUMCH</name>
<dbReference type="GO" id="GO:0016163">
    <property type="term" value="F:nitrogenase activity"/>
    <property type="evidence" value="ECO:0007669"/>
    <property type="project" value="InterPro"/>
</dbReference>
<evidence type="ECO:0000256" key="1">
    <source>
        <dbReference type="ARBA" id="ARBA00023231"/>
    </source>
</evidence>
<organism evidence="3 4">
    <name type="scientific">Ruminiclostridium cellulolyticum (strain ATCC 35319 / DSM 5812 / JCM 6584 / H10)</name>
    <name type="common">Clostridium cellulolyticum</name>
    <dbReference type="NCBI Taxonomy" id="394503"/>
    <lineage>
        <taxon>Bacteria</taxon>
        <taxon>Bacillati</taxon>
        <taxon>Bacillota</taxon>
        <taxon>Clostridia</taxon>
        <taxon>Eubacteriales</taxon>
        <taxon>Oscillospiraceae</taxon>
        <taxon>Ruminiclostridium</taxon>
    </lineage>
</organism>
<dbReference type="InterPro" id="IPR000318">
    <property type="entry name" value="Nase_comp1_CS"/>
</dbReference>
<gene>
    <name evidence="3" type="ordered locus">Ccel_1614</name>
</gene>
<dbReference type="KEGG" id="cce:Ccel_1614"/>
<dbReference type="PANTHER" id="PTHR33712:SF7">
    <property type="entry name" value="LIGHT-INDEPENDENT PROTOCHLOROPHYLLIDE REDUCTASE SUBUNIT B"/>
    <property type="match status" value="1"/>
</dbReference>
<dbReference type="InterPro" id="IPR050152">
    <property type="entry name" value="ChlB/BchB/BchZ"/>
</dbReference>
<dbReference type="SUPFAM" id="SSF53807">
    <property type="entry name" value="Helical backbone' metal receptor"/>
    <property type="match status" value="1"/>
</dbReference>
<sequence>MRNTYLCIDSIEKCGILGVSHVIAQISNSSVVIHGPKGCVYPAYEASINYPLNINYTEMCEKSTVFGGEHDVSEKIVDEFYENRPDLMAVVTTCSSEIIGDDIEGLIKLANLPIPVIRVDGGGFLNTQTSGTNTAMKALIEKLCVNIDNSYPIVNLISPICISSSWQEDMKYLSSLLNEFGIKARPLFCNATVEDIRDYGRACLNVVICSSIGLDTAEYMSKKYGIPYLYLPYPVGLEKTDFFIKSILQILQNKNDISALLDEKKATIKRQFNNGMGKVNTFRLFEYIKQLKKMIVGPPEIALAFLNIIANEFEDKIDIVIVKDISVEGADETIAKFKEVSPSTKVIISDDNQEIKESIQSLKPQVLLGSDTEFYFAKESYEPAYINICYPGAREIRFNRHPVVGYEGTLNFFEEWYNKIINRYY</sequence>
<proteinExistence type="predicted"/>
<dbReference type="Gene3D" id="3.40.50.1980">
    <property type="entry name" value="Nitrogenase molybdenum iron protein domain"/>
    <property type="match status" value="3"/>
</dbReference>
<dbReference type="PANTHER" id="PTHR33712">
    <property type="entry name" value="LIGHT-INDEPENDENT PROTOCHLOROPHYLLIDE REDUCTASE SUBUNIT B"/>
    <property type="match status" value="1"/>
</dbReference>
<feature type="domain" description="Nitrogenase/oxidoreductase component 1" evidence="2">
    <location>
        <begin position="14"/>
        <end position="420"/>
    </location>
</feature>
<accession>B8I2H3</accession>
<reference evidence="3 4" key="1">
    <citation type="submission" date="2009-01" db="EMBL/GenBank/DDBJ databases">
        <title>Complete sequence of Clostridium cellulolyticum H10.</title>
        <authorList>
            <consortium name="US DOE Joint Genome Institute"/>
            <person name="Lucas S."/>
            <person name="Copeland A."/>
            <person name="Lapidus A."/>
            <person name="Glavina del Rio T."/>
            <person name="Dalin E."/>
            <person name="Tice H."/>
            <person name="Bruce D."/>
            <person name="Goodwin L."/>
            <person name="Pitluck S."/>
            <person name="Chertkov O."/>
            <person name="Saunders E."/>
            <person name="Brettin T."/>
            <person name="Detter J.C."/>
            <person name="Han C."/>
            <person name="Larimer F."/>
            <person name="Land M."/>
            <person name="Hauser L."/>
            <person name="Kyrpides N."/>
            <person name="Ivanova N."/>
            <person name="Zhou J."/>
            <person name="Richardson P."/>
        </authorList>
    </citation>
    <scope>NUCLEOTIDE SEQUENCE [LARGE SCALE GENOMIC DNA]</scope>
    <source>
        <strain evidence="4">ATCC 35319 / DSM 5812 / JCM 6584 / H10</strain>
    </source>
</reference>
<dbReference type="STRING" id="394503.Ccel_1614"/>
<protein>
    <submittedName>
        <fullName evidence="3">Oxidoreductase/nitrogenase component 1</fullName>
    </submittedName>
</protein>
<dbReference type="CDD" id="cd00316">
    <property type="entry name" value="Oxidoreductase_nitrogenase"/>
    <property type="match status" value="1"/>
</dbReference>
<keyword evidence="1" id="KW-0535">Nitrogen fixation</keyword>
<dbReference type="OrthoDB" id="9764725at2"/>
<dbReference type="EMBL" id="CP001348">
    <property type="protein sequence ID" value="ACL75966.1"/>
    <property type="molecule type" value="Genomic_DNA"/>
</dbReference>
<dbReference type="Proteomes" id="UP000001349">
    <property type="component" value="Chromosome"/>
</dbReference>
<dbReference type="RefSeq" id="WP_015925082.1">
    <property type="nucleotide sequence ID" value="NC_011898.1"/>
</dbReference>
<dbReference type="Pfam" id="PF00148">
    <property type="entry name" value="Oxidored_nitro"/>
    <property type="match status" value="1"/>
</dbReference>
<dbReference type="AlphaFoldDB" id="B8I2H3"/>
<dbReference type="HOGENOM" id="CLU_025876_4_0_9"/>
<dbReference type="eggNOG" id="COG2710">
    <property type="taxonomic scope" value="Bacteria"/>
</dbReference>
<dbReference type="PROSITE" id="PS00090">
    <property type="entry name" value="NITROGENASE_1_2"/>
    <property type="match status" value="1"/>
</dbReference>
<dbReference type="InterPro" id="IPR000510">
    <property type="entry name" value="Nase/OxRdtase_comp1"/>
</dbReference>